<dbReference type="Proteomes" id="UP000419144">
    <property type="component" value="Unassembled WGS sequence"/>
</dbReference>
<evidence type="ECO:0000256" key="2">
    <source>
        <dbReference type="SAM" id="MobiDB-lite"/>
    </source>
</evidence>
<dbReference type="InterPro" id="IPR029071">
    <property type="entry name" value="Ubiquitin-like_domsf"/>
</dbReference>
<feature type="region of interest" description="Disordered" evidence="2">
    <location>
        <begin position="243"/>
        <end position="262"/>
    </location>
</feature>
<dbReference type="PROSITE" id="PS50053">
    <property type="entry name" value="UBIQUITIN_2"/>
    <property type="match status" value="1"/>
</dbReference>
<dbReference type="CDD" id="cd16364">
    <property type="entry name" value="T3SC_I-like"/>
    <property type="match status" value="1"/>
</dbReference>
<feature type="coiled-coil region" evidence="1">
    <location>
        <begin position="273"/>
        <end position="409"/>
    </location>
</feature>
<organism evidence="5 6">
    <name type="scientific">Leishmania tarentolae</name>
    <name type="common">Sauroleishmania tarentolae</name>
    <dbReference type="NCBI Taxonomy" id="5689"/>
    <lineage>
        <taxon>Eukaryota</taxon>
        <taxon>Discoba</taxon>
        <taxon>Euglenozoa</taxon>
        <taxon>Kinetoplastea</taxon>
        <taxon>Metakinetoplastina</taxon>
        <taxon>Trypanosomatida</taxon>
        <taxon>Trypanosomatidae</taxon>
        <taxon>Leishmaniinae</taxon>
        <taxon>Leishmania</taxon>
        <taxon>lizard Leishmania</taxon>
    </lineage>
</organism>
<evidence type="ECO:0000256" key="1">
    <source>
        <dbReference type="SAM" id="Coils"/>
    </source>
</evidence>
<accession>A0A640KS07</accession>
<dbReference type="Gene3D" id="3.30.1460.10">
    <property type="match status" value="1"/>
</dbReference>
<protein>
    <recommendedName>
        <fullName evidence="4">Ubiquitin-like domain-containing protein</fullName>
    </recommendedName>
</protein>
<gene>
    <name evidence="5" type="ORF">LtaPh_3430800</name>
</gene>
<name>A0A640KS07_LEITA</name>
<reference evidence="5" key="1">
    <citation type="submission" date="2019-11" db="EMBL/GenBank/DDBJ databases">
        <title>Leishmania tarentolae CDS.</title>
        <authorList>
            <person name="Goto Y."/>
            <person name="Yamagishi J."/>
        </authorList>
    </citation>
    <scope>NUCLEOTIDE SEQUENCE [LARGE SCALE GENOMIC DNA]</scope>
    <source>
        <strain evidence="5">Parrot Tar II</strain>
    </source>
</reference>
<keyword evidence="3" id="KW-0812">Transmembrane</keyword>
<dbReference type="InterPro" id="IPR000626">
    <property type="entry name" value="Ubiquitin-like_dom"/>
</dbReference>
<feature type="region of interest" description="Disordered" evidence="2">
    <location>
        <begin position="142"/>
        <end position="164"/>
    </location>
</feature>
<keyword evidence="1" id="KW-0175">Coiled coil</keyword>
<proteinExistence type="predicted"/>
<feature type="domain" description="Ubiquitin-like" evidence="4">
    <location>
        <begin position="65"/>
        <end position="112"/>
    </location>
</feature>
<feature type="compositionally biased region" description="Polar residues" evidence="2">
    <location>
        <begin position="244"/>
        <end position="262"/>
    </location>
</feature>
<feature type="transmembrane region" description="Helical" evidence="3">
    <location>
        <begin position="12"/>
        <end position="29"/>
    </location>
</feature>
<comment type="caution">
    <text evidence="5">The sequence shown here is derived from an EMBL/GenBank/DDBJ whole genome shotgun (WGS) entry which is preliminary data.</text>
</comment>
<dbReference type="Gene3D" id="3.10.20.90">
    <property type="entry name" value="Phosphatidylinositol 3-kinase Catalytic Subunit, Chain A, domain 1"/>
    <property type="match status" value="1"/>
</dbReference>
<evidence type="ECO:0000313" key="6">
    <source>
        <dbReference type="Proteomes" id="UP000419144"/>
    </source>
</evidence>
<dbReference type="EMBL" id="BLBS01000054">
    <property type="protein sequence ID" value="GET92383.1"/>
    <property type="molecule type" value="Genomic_DNA"/>
</dbReference>
<sequence length="599" mass="65116">MRVGVTVSVEPLFLSLYCTCCFFFWTVVMESSTTLATPTSCVYVLSDVDGYKYQLVMQGDVELLTVRKVKRYLQRAAGIDPAQQLLSFNSVALDDTMTGKDAGLFDGAILRLQQVSSSPAALATGISTDAAWPYHSTLGGPGTASSFPAPPLGAEHGGNRTSTGRKDFFLEETPSGMSATMTIPALRAPQQMSNPRDLPAPLQRLSASQLTGGAEPVMYKAASCMGDVVAGLDYASLPVPEGTTDATGSTVPGVSGGNSSAANTVSGDVHAYHRELEEKVAALSIDNVRLREQLQAVGRQAAESCTNWKHEEEVKRLKAAVAMLQKSVNDAERAAADRWRVKEEELVKELDLLREERRRLQEDASAQEAKLQELVHSMEGEIRGLKYELHDKEEALQATRLSLAEIQKEKRPCRDLPCRGAHSFSRDESLHTLELAESHHARIPLHQRQHGGGTSIDELAQTALEYLTQAFESAFRLELEPDNDTCVLPIDNDLNLLVTLDRETERLYMYVTLLNHLPSPPAQRLQLYEMLLEGALLGKDMAGGGVGVSLESNLVLMSISANLRHGGPTALAATAAPFAKAAQAWKKRIDALLNTYSGL</sequence>
<dbReference type="VEuPathDB" id="TriTrypDB:LtaPh_3430800"/>
<dbReference type="InterPro" id="IPR010261">
    <property type="entry name" value="Tir_chaperone"/>
</dbReference>
<dbReference type="GO" id="GO:0030254">
    <property type="term" value="P:protein secretion by the type III secretion system"/>
    <property type="evidence" value="ECO:0007669"/>
    <property type="project" value="InterPro"/>
</dbReference>
<keyword evidence="3" id="KW-1133">Transmembrane helix</keyword>
<dbReference type="AlphaFoldDB" id="A0A640KS07"/>
<dbReference type="SUPFAM" id="SSF54236">
    <property type="entry name" value="Ubiquitin-like"/>
    <property type="match status" value="1"/>
</dbReference>
<dbReference type="Pfam" id="PF05932">
    <property type="entry name" value="CesT"/>
    <property type="match status" value="1"/>
</dbReference>
<dbReference type="OrthoDB" id="273187at2759"/>
<evidence type="ECO:0000313" key="5">
    <source>
        <dbReference type="EMBL" id="GET92383.1"/>
    </source>
</evidence>
<evidence type="ECO:0000256" key="3">
    <source>
        <dbReference type="SAM" id="Phobius"/>
    </source>
</evidence>
<keyword evidence="3" id="KW-0472">Membrane</keyword>
<dbReference type="SUPFAM" id="SSF69635">
    <property type="entry name" value="Type III secretory system chaperone-like"/>
    <property type="match status" value="1"/>
</dbReference>
<evidence type="ECO:0000259" key="4">
    <source>
        <dbReference type="PROSITE" id="PS50053"/>
    </source>
</evidence>
<dbReference type="CDD" id="cd17039">
    <property type="entry name" value="Ubl_ubiquitin_like"/>
    <property type="match status" value="1"/>
</dbReference>
<keyword evidence="6" id="KW-1185">Reference proteome</keyword>